<feature type="non-terminal residue" evidence="2">
    <location>
        <position position="189"/>
    </location>
</feature>
<keyword evidence="3" id="KW-1185">Reference proteome</keyword>
<dbReference type="InterPro" id="IPR032135">
    <property type="entry name" value="DUF4817"/>
</dbReference>
<dbReference type="Proteomes" id="UP000054359">
    <property type="component" value="Unassembled WGS sequence"/>
</dbReference>
<evidence type="ECO:0000313" key="2">
    <source>
        <dbReference type="EMBL" id="KFM77037.1"/>
    </source>
</evidence>
<dbReference type="EMBL" id="KK119902">
    <property type="protein sequence ID" value="KFM77037.1"/>
    <property type="molecule type" value="Genomic_DNA"/>
</dbReference>
<dbReference type="AlphaFoldDB" id="A0A087UI48"/>
<dbReference type="PANTHER" id="PTHR47326:SF1">
    <property type="entry name" value="HTH PSQ-TYPE DOMAIN-CONTAINING PROTEIN"/>
    <property type="match status" value="1"/>
</dbReference>
<dbReference type="STRING" id="407821.A0A087UI48"/>
<organism evidence="2 3">
    <name type="scientific">Stegodyphus mimosarum</name>
    <name type="common">African social velvet spider</name>
    <dbReference type="NCBI Taxonomy" id="407821"/>
    <lineage>
        <taxon>Eukaryota</taxon>
        <taxon>Metazoa</taxon>
        <taxon>Ecdysozoa</taxon>
        <taxon>Arthropoda</taxon>
        <taxon>Chelicerata</taxon>
        <taxon>Arachnida</taxon>
        <taxon>Araneae</taxon>
        <taxon>Araneomorphae</taxon>
        <taxon>Entelegynae</taxon>
        <taxon>Eresoidea</taxon>
        <taxon>Eresidae</taxon>
        <taxon>Stegodyphus</taxon>
    </lineage>
</organism>
<protein>
    <recommendedName>
        <fullName evidence="1">DUF4817 domain-containing protein</fullName>
    </recommendedName>
</protein>
<proteinExistence type="predicted"/>
<evidence type="ECO:0000259" key="1">
    <source>
        <dbReference type="Pfam" id="PF16087"/>
    </source>
</evidence>
<dbReference type="PANTHER" id="PTHR47326">
    <property type="entry name" value="TRANSPOSABLE ELEMENT TC3 TRANSPOSASE-LIKE PROTEIN"/>
    <property type="match status" value="1"/>
</dbReference>
<reference evidence="2 3" key="1">
    <citation type="submission" date="2013-11" db="EMBL/GenBank/DDBJ databases">
        <title>Genome sequencing of Stegodyphus mimosarum.</title>
        <authorList>
            <person name="Bechsgaard J."/>
        </authorList>
    </citation>
    <scope>NUCLEOTIDE SEQUENCE [LARGE SCALE GENOMIC DNA]</scope>
</reference>
<name>A0A087UI48_STEMI</name>
<sequence>MSSVMGEFTHREKANMHLMYGTANGNGRAALRLYQERFPKRRMPKHTMFERLRRSLCENGSFEVTSNTRSGRRTALQPRIEESILNIAHESPQTSTRAIARRLQLSHSTVWTVLNENGLHPYHLQRVQAFQETDYPLRVHFCHWFLQQCEAQADFPSNVLFTDEATFSQEGIFNSHNMHVWATQPRAFQ</sequence>
<evidence type="ECO:0000313" key="3">
    <source>
        <dbReference type="Proteomes" id="UP000054359"/>
    </source>
</evidence>
<accession>A0A087UI48</accession>
<dbReference type="OMA" id="THREKAN"/>
<dbReference type="OrthoDB" id="6437217at2759"/>
<dbReference type="Pfam" id="PF16087">
    <property type="entry name" value="DUF4817"/>
    <property type="match status" value="1"/>
</dbReference>
<feature type="domain" description="DUF4817" evidence="1">
    <location>
        <begin position="11"/>
        <end position="62"/>
    </location>
</feature>
<gene>
    <name evidence="2" type="ORF">X975_18776</name>
</gene>